<evidence type="ECO:0000313" key="5">
    <source>
        <dbReference type="Proteomes" id="UP000663877"/>
    </source>
</evidence>
<organism evidence="3 5">
    <name type="scientific">Adineta steineri</name>
    <dbReference type="NCBI Taxonomy" id="433720"/>
    <lineage>
        <taxon>Eukaryota</taxon>
        <taxon>Metazoa</taxon>
        <taxon>Spiralia</taxon>
        <taxon>Gnathifera</taxon>
        <taxon>Rotifera</taxon>
        <taxon>Eurotatoria</taxon>
        <taxon>Bdelloidea</taxon>
        <taxon>Adinetida</taxon>
        <taxon>Adinetidae</taxon>
        <taxon>Adineta</taxon>
    </lineage>
</organism>
<protein>
    <submittedName>
        <fullName evidence="3">Uncharacterized protein</fullName>
    </submittedName>
</protein>
<dbReference type="EMBL" id="CAJNOM010000006">
    <property type="protein sequence ID" value="CAF0759803.1"/>
    <property type="molecule type" value="Genomic_DNA"/>
</dbReference>
<comment type="caution">
    <text evidence="3">The sequence shown here is derived from an EMBL/GenBank/DDBJ whole genome shotgun (WGS) entry which is preliminary data.</text>
</comment>
<evidence type="ECO:0000313" key="2">
    <source>
        <dbReference type="EMBL" id="CAF0759803.1"/>
    </source>
</evidence>
<dbReference type="Proteomes" id="UP000663832">
    <property type="component" value="Unassembled WGS sequence"/>
</dbReference>
<dbReference type="Proteomes" id="UP000663877">
    <property type="component" value="Unassembled WGS sequence"/>
</dbReference>
<name>A0A813S7C0_9BILA</name>
<dbReference type="Pfam" id="PF04749">
    <property type="entry name" value="PLAC8"/>
    <property type="match status" value="1"/>
</dbReference>
<dbReference type="OrthoDB" id="1045822at2759"/>
<evidence type="ECO:0000256" key="1">
    <source>
        <dbReference type="ARBA" id="ARBA00009024"/>
    </source>
</evidence>
<sequence>MDNQTENINNAIDQAKAGRPWNESLFGCFDDIGICFWGFCCPASSFGRNAEKIDGSSCVGCCAAYCVLAHCSLCWLPHMMKRKVLRQKYLLKEEPCHDCLVTAFCGPCAICQEARELKSRGGAQGRPNIFPVRAQPVAYRK</sequence>
<proteinExistence type="inferred from homology"/>
<evidence type="ECO:0000313" key="4">
    <source>
        <dbReference type="Proteomes" id="UP000663832"/>
    </source>
</evidence>
<dbReference type="NCBIfam" id="TIGR01571">
    <property type="entry name" value="A_thal_Cys_rich"/>
    <property type="match status" value="1"/>
</dbReference>
<dbReference type="AlphaFoldDB" id="A0A813S7C0"/>
<gene>
    <name evidence="3" type="ORF">BJG266_LOCUS4895</name>
    <name evidence="2" type="ORF">QVE165_LOCUS1989</name>
</gene>
<keyword evidence="4" id="KW-1185">Reference proteome</keyword>
<accession>A0A813S7C0</accession>
<evidence type="ECO:0000313" key="3">
    <source>
        <dbReference type="EMBL" id="CAF0795190.1"/>
    </source>
</evidence>
<comment type="similarity">
    <text evidence="1">Belongs to the cornifelin family.</text>
</comment>
<dbReference type="PANTHER" id="PTHR15907">
    <property type="entry name" value="DUF614 FAMILY PROTEIN-RELATED"/>
    <property type="match status" value="1"/>
</dbReference>
<dbReference type="InterPro" id="IPR006461">
    <property type="entry name" value="PLAC_motif_containing"/>
</dbReference>
<reference evidence="3" key="1">
    <citation type="submission" date="2021-02" db="EMBL/GenBank/DDBJ databases">
        <authorList>
            <person name="Nowell W R."/>
        </authorList>
    </citation>
    <scope>NUCLEOTIDE SEQUENCE</scope>
</reference>
<dbReference type="EMBL" id="CAJNOI010000012">
    <property type="protein sequence ID" value="CAF0795190.1"/>
    <property type="molecule type" value="Genomic_DNA"/>
</dbReference>